<reference evidence="5" key="2">
    <citation type="submission" date="2015-03" db="EMBL/GenBank/DDBJ databases">
        <authorList>
            <consortium name="Pathogen Informatics"/>
            <person name="Murphy D."/>
        </authorList>
    </citation>
    <scope>NUCLEOTIDE SEQUENCE</scope>
    <source>
        <strain evidence="5">N09902308</strain>
    </source>
</reference>
<dbReference type="AlphaFoldDB" id="A0A654TFF9"/>
<dbReference type="EMBL" id="CSBK01000236">
    <property type="protein sequence ID" value="COX13869.1"/>
    <property type="molecule type" value="Genomic_DNA"/>
</dbReference>
<dbReference type="EMBL" id="CGCX01000288">
    <property type="protein sequence ID" value="CFR71898.1"/>
    <property type="molecule type" value="Genomic_DNA"/>
</dbReference>
<evidence type="ECO:0000256" key="1">
    <source>
        <dbReference type="SAM" id="MobiDB-lite"/>
    </source>
</evidence>
<accession>A0A654TFF9</accession>
<name>A0A654TFF9_MYCTX</name>
<gene>
    <name evidence="3" type="ORF">ERS007657_01049</name>
    <name evidence="2" type="ORF">ERS007688_00160</name>
    <name evidence="5" type="ORF">ERS007739_00751</name>
    <name evidence="4" type="ORF">ERS027661_02592</name>
</gene>
<feature type="compositionally biased region" description="Basic and acidic residues" evidence="1">
    <location>
        <begin position="161"/>
        <end position="170"/>
    </location>
</feature>
<protein>
    <submittedName>
        <fullName evidence="2">Uncharacterized protein</fullName>
    </submittedName>
</protein>
<feature type="region of interest" description="Disordered" evidence="1">
    <location>
        <begin position="144"/>
        <end position="170"/>
    </location>
</feature>
<dbReference type="Proteomes" id="UP000039021">
    <property type="component" value="Unassembled WGS sequence"/>
</dbReference>
<dbReference type="Proteomes" id="UP000046680">
    <property type="component" value="Unassembled WGS sequence"/>
</dbReference>
<sequence length="170" mass="18596">MLAAVAAGLFRDDEPSAHRKISLGGQDAAVWARGSERHSVGMRWQNDVGMQVDITLGQRDRNDTADSRHAGRCDLGEPAFLVFGGNRFWLAAFQPQQYRRHGAMTGSGGRERAEQIHSHRLEVIQVAPAAQRNYELVCRAHRSHGVGTGRPDADGEQVEDADGHVRCSSG</sequence>
<dbReference type="Proteomes" id="UP000049023">
    <property type="component" value="Unassembled WGS sequence"/>
</dbReference>
<dbReference type="Proteomes" id="UP000046947">
    <property type="component" value="Unassembled WGS sequence"/>
</dbReference>
<evidence type="ECO:0000313" key="6">
    <source>
        <dbReference type="Proteomes" id="UP000039021"/>
    </source>
</evidence>
<evidence type="ECO:0000313" key="7">
    <source>
        <dbReference type="Proteomes" id="UP000046680"/>
    </source>
</evidence>
<evidence type="ECO:0000313" key="8">
    <source>
        <dbReference type="Proteomes" id="UP000046947"/>
    </source>
</evidence>
<reference evidence="6 7" key="1">
    <citation type="submission" date="2015-03" db="EMBL/GenBank/DDBJ databases">
        <authorList>
            <consortium name="Pathogen Informatics"/>
        </authorList>
    </citation>
    <scope>NUCLEOTIDE SEQUENCE [LARGE SCALE GENOMIC DNA]</scope>
    <source>
        <strain evidence="4 9">Bir 187</strain>
        <strain evidence="3 7">C09601061</strain>
        <strain evidence="2 8">H09601792</strain>
        <strain evidence="6">N09902308</strain>
    </source>
</reference>
<evidence type="ECO:0000313" key="3">
    <source>
        <dbReference type="EMBL" id="CFR71898.1"/>
    </source>
</evidence>
<evidence type="ECO:0000313" key="5">
    <source>
        <dbReference type="EMBL" id="COX13869.1"/>
    </source>
</evidence>
<evidence type="ECO:0000313" key="9">
    <source>
        <dbReference type="Proteomes" id="UP000049023"/>
    </source>
</evidence>
<proteinExistence type="predicted"/>
<dbReference type="EMBL" id="CFOH01000012">
    <property type="protein sequence ID" value="CFE46416.1"/>
    <property type="molecule type" value="Genomic_DNA"/>
</dbReference>
<organism evidence="2 8">
    <name type="scientific">Mycobacterium tuberculosis</name>
    <dbReference type="NCBI Taxonomy" id="1773"/>
    <lineage>
        <taxon>Bacteria</taxon>
        <taxon>Bacillati</taxon>
        <taxon>Actinomycetota</taxon>
        <taxon>Actinomycetes</taxon>
        <taxon>Mycobacteriales</taxon>
        <taxon>Mycobacteriaceae</taxon>
        <taxon>Mycobacterium</taxon>
        <taxon>Mycobacterium tuberculosis complex</taxon>
    </lineage>
</organism>
<dbReference type="EMBL" id="CNFU01000566">
    <property type="protein sequence ID" value="CKS10291.1"/>
    <property type="molecule type" value="Genomic_DNA"/>
</dbReference>
<evidence type="ECO:0000313" key="2">
    <source>
        <dbReference type="EMBL" id="CFE46416.1"/>
    </source>
</evidence>
<evidence type="ECO:0000313" key="4">
    <source>
        <dbReference type="EMBL" id="CKS10291.1"/>
    </source>
</evidence>